<accession>A0A9W6WG28</accession>
<reference evidence="1" key="1">
    <citation type="submission" date="2023-04" db="EMBL/GenBank/DDBJ databases">
        <title>Candida boidinii NBRC 10035.</title>
        <authorList>
            <person name="Ichikawa N."/>
            <person name="Sato H."/>
            <person name="Tonouchi N."/>
        </authorList>
    </citation>
    <scope>NUCLEOTIDE SEQUENCE</scope>
    <source>
        <strain evidence="1">NBRC 10035</strain>
    </source>
</reference>
<dbReference type="InterPro" id="IPR011333">
    <property type="entry name" value="SKP1/BTB/POZ_sf"/>
</dbReference>
<name>A0A9W6WG28_CANBO</name>
<organism evidence="1 2">
    <name type="scientific">Candida boidinii</name>
    <name type="common">Yeast</name>
    <dbReference type="NCBI Taxonomy" id="5477"/>
    <lineage>
        <taxon>Eukaryota</taxon>
        <taxon>Fungi</taxon>
        <taxon>Dikarya</taxon>
        <taxon>Ascomycota</taxon>
        <taxon>Saccharomycotina</taxon>
        <taxon>Pichiomycetes</taxon>
        <taxon>Pichiales</taxon>
        <taxon>Pichiaceae</taxon>
        <taxon>Ogataea</taxon>
        <taxon>Ogataea/Candida clade</taxon>
    </lineage>
</organism>
<dbReference type="SUPFAM" id="SSF54695">
    <property type="entry name" value="POZ domain"/>
    <property type="match status" value="1"/>
</dbReference>
<evidence type="ECO:0000313" key="2">
    <source>
        <dbReference type="Proteomes" id="UP001165120"/>
    </source>
</evidence>
<protein>
    <submittedName>
        <fullName evidence="1">Unnamed protein product</fullName>
    </submittedName>
</protein>
<dbReference type="Proteomes" id="UP001165120">
    <property type="component" value="Unassembled WGS sequence"/>
</dbReference>
<comment type="caution">
    <text evidence="1">The sequence shown here is derived from an EMBL/GenBank/DDBJ whole genome shotgun (WGS) entry which is preliminary data.</text>
</comment>
<dbReference type="EMBL" id="BSXN01000268">
    <property type="protein sequence ID" value="GME67857.1"/>
    <property type="molecule type" value="Genomic_DNA"/>
</dbReference>
<evidence type="ECO:0000313" key="1">
    <source>
        <dbReference type="EMBL" id="GME67857.1"/>
    </source>
</evidence>
<sequence>MSQNIITQVSQNEGVAMMPQQEMDDYNTEIRMNLRGQYFTITRDDLMALPESILLCLFPNGVFVDIDGNVITNLTEEDIVYVNFAPECFQYICDVFDAAVHDLQMNEKASLYGQQQVNQHQQVYDVHDPNILSDKPSIIVLREDLDYYCIPPVVGLNADQMRHIKILVGLEIVKNSKIFNGLGYSPDKQLKPAEQHLLDMLCSSGFEIDGDWGHRSAEPGKTVVFSLALVRLKTEAPTPKESPSLEPVLSANSATSRRSRLRDFAHNVSRSASRSKKDKISNSTATKLLLFWRKPARKCWWSDDLVNVDLTDMGLKDENGSPLTTVTIKVHTRRVWTLELSVVGVQ</sequence>
<dbReference type="AlphaFoldDB" id="A0A9W6WG28"/>
<keyword evidence="2" id="KW-1185">Reference proteome</keyword>
<proteinExistence type="predicted"/>
<gene>
    <name evidence="1" type="ORF">Cboi02_000121200</name>
</gene>